<dbReference type="EMBL" id="AEPE02000005">
    <property type="protein sequence ID" value="EFZ36972.1"/>
    <property type="molecule type" value="Genomic_DNA"/>
</dbReference>
<sequence length="105" mass="12152">MIHVGDKFRVHWIGHEECCEGRLYQVTSVISDCRCSPPEWLTAQAEVPQPPHCHIKADLIECPLKYFEKHGYGFNNIDEDTLCNIRNPDCRLEIVRQPGDQLSLF</sequence>
<evidence type="ECO:0000313" key="2">
    <source>
        <dbReference type="Proteomes" id="UP000005580"/>
    </source>
</evidence>
<organism evidence="1 2">
    <name type="scientific">Hoylesella oralis ATCC 33269</name>
    <dbReference type="NCBI Taxonomy" id="873533"/>
    <lineage>
        <taxon>Bacteria</taxon>
        <taxon>Pseudomonadati</taxon>
        <taxon>Bacteroidota</taxon>
        <taxon>Bacteroidia</taxon>
        <taxon>Bacteroidales</taxon>
        <taxon>Prevotellaceae</taxon>
        <taxon>Hoylesella</taxon>
    </lineage>
</organism>
<comment type="caution">
    <text evidence="1">The sequence shown here is derived from an EMBL/GenBank/DDBJ whole genome shotgun (WGS) entry which is preliminary data.</text>
</comment>
<reference evidence="1" key="1">
    <citation type="submission" date="2011-01" db="EMBL/GenBank/DDBJ databases">
        <authorList>
            <person name="Muzny D."/>
            <person name="Qin X."/>
            <person name="Buhay C."/>
            <person name="Dugan-Rocha S."/>
            <person name="Ding Y."/>
            <person name="Chen G."/>
            <person name="Hawes A."/>
            <person name="Holder M."/>
            <person name="Jhangiani S."/>
            <person name="Johnson A."/>
            <person name="Khan Z."/>
            <person name="Li Z."/>
            <person name="Liu W."/>
            <person name="Liu X."/>
            <person name="Perez L."/>
            <person name="Shen H."/>
            <person name="Wang Q."/>
            <person name="Watt J."/>
            <person name="Xi L."/>
            <person name="Xin Y."/>
            <person name="Zhou J."/>
            <person name="Deng J."/>
            <person name="Jiang H."/>
            <person name="Liu Y."/>
            <person name="Qu J."/>
            <person name="Song X.-Z."/>
            <person name="Zhang L."/>
            <person name="Villasana D."/>
            <person name="Johnson A."/>
            <person name="Liu J."/>
            <person name="Liyanage D."/>
            <person name="Lorensuhewa L."/>
            <person name="Robinson T."/>
            <person name="Song A."/>
            <person name="Song B.-B."/>
            <person name="Dinh H."/>
            <person name="Thornton R."/>
            <person name="Coyle M."/>
            <person name="Francisco L."/>
            <person name="Jackson L."/>
            <person name="Javaid M."/>
            <person name="Korchina V."/>
            <person name="Kovar C."/>
            <person name="Mata R."/>
            <person name="Mathew T."/>
            <person name="Ngo R."/>
            <person name="Nguyen L."/>
            <person name="Nguyen N."/>
            <person name="Okwuonu G."/>
            <person name="Ongeri F."/>
            <person name="Pham C."/>
            <person name="Simmons D."/>
            <person name="Wilczek-Boney K."/>
            <person name="Hale W."/>
            <person name="Jakkamsetti A."/>
            <person name="Pham P."/>
            <person name="Ruth R."/>
            <person name="San Lucas F."/>
            <person name="Warren J."/>
            <person name="Zhang J."/>
            <person name="Zhao Z."/>
            <person name="Zhou C."/>
            <person name="Zhu D."/>
            <person name="Lee S."/>
            <person name="Bess C."/>
            <person name="Blankenburg K."/>
            <person name="Forbes L."/>
            <person name="Fu Q."/>
            <person name="Gubbala S."/>
            <person name="Hirani K."/>
            <person name="Jayaseelan J.C."/>
            <person name="Lara F."/>
            <person name="Munidasa M."/>
            <person name="Palculict T."/>
            <person name="Patil S."/>
            <person name="Pu L.-L."/>
            <person name="Saada N."/>
            <person name="Tang L."/>
            <person name="Weissenberger G."/>
            <person name="Zhu Y."/>
            <person name="Hemphill L."/>
            <person name="Shang Y."/>
            <person name="Youmans B."/>
            <person name="Ayvaz T."/>
            <person name="Ross M."/>
            <person name="Santibanez J."/>
            <person name="Aqrawi P."/>
            <person name="Gross S."/>
            <person name="Joshi V."/>
            <person name="Fowler G."/>
            <person name="Nazareth L."/>
            <person name="Reid J."/>
            <person name="Worley K."/>
            <person name="Petrosino J."/>
            <person name="Highlander S."/>
            <person name="Gibbs R."/>
        </authorList>
    </citation>
    <scope>NUCLEOTIDE SEQUENCE [LARGE SCALE GENOMIC DNA]</scope>
    <source>
        <strain evidence="1">ATCC 33269</strain>
    </source>
</reference>
<dbReference type="RefSeq" id="WP_004370067.1">
    <property type="nucleotide sequence ID" value="NZ_GL833119.1"/>
</dbReference>
<protein>
    <submittedName>
        <fullName evidence="1">Uncharacterized protein</fullName>
    </submittedName>
</protein>
<dbReference type="AlphaFoldDB" id="E7RRT4"/>
<dbReference type="HOGENOM" id="CLU_2234079_0_0_10"/>
<dbReference type="Proteomes" id="UP000005580">
    <property type="component" value="Unassembled WGS sequence"/>
</dbReference>
<accession>E7RRT4</accession>
<name>E7RRT4_9BACT</name>
<proteinExistence type="predicted"/>
<gene>
    <name evidence="1" type="ORF">HMPREF0663_11885</name>
</gene>
<evidence type="ECO:0000313" key="1">
    <source>
        <dbReference type="EMBL" id="EFZ36972.1"/>
    </source>
</evidence>
<dbReference type="STRING" id="28134.SAMN05444288_1520"/>
<keyword evidence="2" id="KW-1185">Reference proteome</keyword>